<dbReference type="Gene3D" id="3.10.450.50">
    <property type="match status" value="1"/>
</dbReference>
<dbReference type="OrthoDB" id="2674149at2"/>
<name>A0A2I8F1Y6_9BURK</name>
<dbReference type="RefSeq" id="WP_042316765.1">
    <property type="nucleotide sequence ID" value="NZ_CP026113.1"/>
</dbReference>
<dbReference type="AlphaFoldDB" id="A0A2I8F1Y6"/>
<dbReference type="KEGG" id="pter:C2L65_39070"/>
<proteinExistence type="inferred from homology"/>
<dbReference type="EMBL" id="CP026113">
    <property type="protein sequence ID" value="AUT65531.1"/>
    <property type="molecule type" value="Genomic_DNA"/>
</dbReference>
<dbReference type="InterPro" id="IPR032710">
    <property type="entry name" value="NTF2-like_dom_sf"/>
</dbReference>
<dbReference type="InterPro" id="IPR000391">
    <property type="entry name" value="Rng_hydr_dOase-bsu"/>
</dbReference>
<protein>
    <submittedName>
        <fullName evidence="3">Salicylate hydroxylase</fullName>
    </submittedName>
</protein>
<dbReference type="SUPFAM" id="SSF54427">
    <property type="entry name" value="NTF2-like"/>
    <property type="match status" value="1"/>
</dbReference>
<evidence type="ECO:0000313" key="3">
    <source>
        <dbReference type="EMBL" id="AUT65531.1"/>
    </source>
</evidence>
<dbReference type="CDD" id="cd00667">
    <property type="entry name" value="ring_hydroxylating_dioxygenases_beta"/>
    <property type="match status" value="1"/>
</dbReference>
<dbReference type="GO" id="GO:0016491">
    <property type="term" value="F:oxidoreductase activity"/>
    <property type="evidence" value="ECO:0007669"/>
    <property type="project" value="UniProtKB-KW"/>
</dbReference>
<evidence type="ECO:0000313" key="4">
    <source>
        <dbReference type="Proteomes" id="UP000243502"/>
    </source>
</evidence>
<keyword evidence="2" id="KW-0560">Oxidoreductase</keyword>
<organism evidence="3 4">
    <name type="scientific">Paraburkholderia terrae</name>
    <dbReference type="NCBI Taxonomy" id="311230"/>
    <lineage>
        <taxon>Bacteria</taxon>
        <taxon>Pseudomonadati</taxon>
        <taxon>Pseudomonadota</taxon>
        <taxon>Betaproteobacteria</taxon>
        <taxon>Burkholderiales</taxon>
        <taxon>Burkholderiaceae</taxon>
        <taxon>Paraburkholderia</taxon>
    </lineage>
</organism>
<dbReference type="Pfam" id="PF00866">
    <property type="entry name" value="Ring_hydroxyl_B"/>
    <property type="match status" value="1"/>
</dbReference>
<gene>
    <name evidence="3" type="ORF">C2L65_39070</name>
</gene>
<comment type="similarity">
    <text evidence="1">Belongs to the bacterial ring-hydroxylating dioxygenase beta subunit family.</text>
</comment>
<reference evidence="3 4" key="1">
    <citation type="submission" date="2018-01" db="EMBL/GenBank/DDBJ databases">
        <title>Species boundaries and ecological features among Paraburkholderia terrae DSMZ17804T, P. hospita DSMZ17164T and P. caribensis DSMZ13236T.</title>
        <authorList>
            <person name="Pratama A.A."/>
        </authorList>
    </citation>
    <scope>NUCLEOTIDE SEQUENCE [LARGE SCALE GENOMIC DNA]</scope>
    <source>
        <strain evidence="3 4">DSM 17804</strain>
    </source>
</reference>
<evidence type="ECO:0000256" key="1">
    <source>
        <dbReference type="ARBA" id="ARBA00009570"/>
    </source>
</evidence>
<evidence type="ECO:0000256" key="2">
    <source>
        <dbReference type="ARBA" id="ARBA00023002"/>
    </source>
</evidence>
<dbReference type="Proteomes" id="UP000243502">
    <property type="component" value="Chromosome 3"/>
</dbReference>
<sequence length="160" mass="18832">MQHTDPKADLLDVMTLHSEYSACVDAGEFGRWPDFFVEHCDYRIQSRENFDAKLPLCIMWLEGKGMLLDRVYGVRETLYHDPYYQRHIVSAPRIVSADDNEIRAEANYLVLRTKRDSFSELFNVGRYIDTIQRTPDGLKFKARNCVFDSEWIRNSIIYPI</sequence>
<accession>A0A2I8F1Y6</accession>